<dbReference type="Gene3D" id="3.40.50.150">
    <property type="entry name" value="Vaccinia Virus protein VP39"/>
    <property type="match status" value="1"/>
</dbReference>
<dbReference type="InterPro" id="IPR050082">
    <property type="entry name" value="RNA_methyltr_RlmE"/>
</dbReference>
<dbReference type="InterPro" id="IPR029063">
    <property type="entry name" value="SAM-dependent_MTases_sf"/>
</dbReference>
<dbReference type="PANTHER" id="PTHR10920">
    <property type="entry name" value="RIBOSOMAL RNA METHYLTRANSFERASE"/>
    <property type="match status" value="1"/>
</dbReference>
<keyword evidence="5" id="KW-0949">S-adenosyl-L-methionine</keyword>
<keyword evidence="3" id="KW-0489">Methyltransferase</keyword>
<evidence type="ECO:0000259" key="7">
    <source>
        <dbReference type="Pfam" id="PF01728"/>
    </source>
</evidence>
<dbReference type="SUPFAM" id="SSF53335">
    <property type="entry name" value="S-adenosyl-L-methionine-dependent methyltransferases"/>
    <property type="match status" value="1"/>
</dbReference>
<dbReference type="Proteomes" id="UP001196530">
    <property type="component" value="Unassembled WGS sequence"/>
</dbReference>
<evidence type="ECO:0000256" key="3">
    <source>
        <dbReference type="ARBA" id="ARBA00022603"/>
    </source>
</evidence>
<sequence length="330" mass="37827">MFLVLPSVGTRITHRLYTHKESLLLSWLTKNYSKKSGSSHRWIQRQRADLYTRDSRHYDYKSRAAFKLLQIDEKFGIFPQNRISNILDLGAAPGAWSQVALERCRKGSNILGVDLLVYQPPNGSSSMQANVLSKKTHESIKEHFKVVEMEKLKQKFQPIEVIGNQTAFEIQGTSIIDSESELSKIEKKQQERPLQNLYNDELYRPVDVVLSDMYVPFPQIGGFANQTTNMPYIRMANTSGLSFRDHAMSMDLCDAALITSIDLLKKGGSSVIKFFTGQDDNSLQKRLTHVFRKVIRFKPKACRPESKECYFVCLDKVDDFVDKKQVFRAA</sequence>
<dbReference type="EMBL" id="JAHLUX010000007">
    <property type="protein sequence ID" value="KAG7817520.1"/>
    <property type="molecule type" value="Genomic_DNA"/>
</dbReference>
<evidence type="ECO:0000256" key="6">
    <source>
        <dbReference type="ARBA" id="ARBA00041184"/>
    </source>
</evidence>
<protein>
    <recommendedName>
        <fullName evidence="6">rRNA methyltransferase 2, mitochondrial</fullName>
    </recommendedName>
</protein>
<comment type="similarity">
    <text evidence="1">Belongs to the class I-like SAM-binding methyltransferase superfamily. RNA methyltransferase RlmE family.</text>
</comment>
<reference evidence="8" key="1">
    <citation type="journal article" date="2021" name="G3 (Bethesda)">
        <title>Genomic diversity, chromosomal rearrangements, and interspecies hybridization in the ogataea polymorpha species complex.</title>
        <authorList>
            <person name="Hanson S.J."/>
            <person name="Cinneide E.O."/>
            <person name="Salzberg L.I."/>
            <person name="Wolfe K.H."/>
            <person name="McGowan J."/>
            <person name="Fitzpatrick D.A."/>
            <person name="Matlin K."/>
        </authorList>
    </citation>
    <scope>NUCLEOTIDE SEQUENCE</scope>
    <source>
        <strain evidence="8">61-244</strain>
    </source>
</reference>
<dbReference type="Pfam" id="PF01728">
    <property type="entry name" value="FtsJ"/>
    <property type="match status" value="1"/>
</dbReference>
<evidence type="ECO:0000313" key="8">
    <source>
        <dbReference type="EMBL" id="KAG7817520.1"/>
    </source>
</evidence>
<dbReference type="PANTHER" id="PTHR10920:SF18">
    <property type="entry name" value="RRNA METHYLTRANSFERASE 2, MITOCHONDRIAL"/>
    <property type="match status" value="1"/>
</dbReference>
<dbReference type="GeneID" id="66127470"/>
<accession>A0AAN6DEP7</accession>
<feature type="domain" description="Ribosomal RNA methyltransferase FtsJ" evidence="7">
    <location>
        <begin position="60"/>
        <end position="316"/>
    </location>
</feature>
<dbReference type="InterPro" id="IPR002877">
    <property type="entry name" value="RNA_MeTrfase_FtsJ_dom"/>
</dbReference>
<comment type="caution">
    <text evidence="8">The sequence shown here is derived from an EMBL/GenBank/DDBJ whole genome shotgun (WGS) entry which is preliminary data.</text>
</comment>
<dbReference type="GO" id="GO:0008650">
    <property type="term" value="F:rRNA (uridine-2'-O-)-methyltransferase activity"/>
    <property type="evidence" value="ECO:0007669"/>
    <property type="project" value="TreeGrafter"/>
</dbReference>
<keyword evidence="2" id="KW-0698">rRNA processing</keyword>
<dbReference type="GO" id="GO:0005739">
    <property type="term" value="C:mitochondrion"/>
    <property type="evidence" value="ECO:0007669"/>
    <property type="project" value="TreeGrafter"/>
</dbReference>
<gene>
    <name evidence="8" type="ORF">KL928_003419</name>
</gene>
<evidence type="ECO:0000313" key="9">
    <source>
        <dbReference type="Proteomes" id="UP001196530"/>
    </source>
</evidence>
<keyword evidence="4" id="KW-0808">Transferase</keyword>
<evidence type="ECO:0000256" key="2">
    <source>
        <dbReference type="ARBA" id="ARBA00022552"/>
    </source>
</evidence>
<evidence type="ECO:0000256" key="4">
    <source>
        <dbReference type="ARBA" id="ARBA00022679"/>
    </source>
</evidence>
<evidence type="ECO:0000256" key="5">
    <source>
        <dbReference type="ARBA" id="ARBA00022691"/>
    </source>
</evidence>
<proteinExistence type="inferred from homology"/>
<dbReference type="RefSeq" id="XP_043058861.1">
    <property type="nucleotide sequence ID" value="XM_043204004.1"/>
</dbReference>
<name>A0AAN6DEP7_PICAN</name>
<dbReference type="HAMAP" id="MF_01547">
    <property type="entry name" value="RNA_methyltr_E"/>
    <property type="match status" value="1"/>
</dbReference>
<organism evidence="8 9">
    <name type="scientific">Pichia angusta</name>
    <name type="common">Yeast</name>
    <name type="synonym">Hansenula polymorpha</name>
    <dbReference type="NCBI Taxonomy" id="870730"/>
    <lineage>
        <taxon>Eukaryota</taxon>
        <taxon>Fungi</taxon>
        <taxon>Dikarya</taxon>
        <taxon>Ascomycota</taxon>
        <taxon>Saccharomycotina</taxon>
        <taxon>Pichiomycetes</taxon>
        <taxon>Pichiales</taxon>
        <taxon>Pichiaceae</taxon>
        <taxon>Ogataea</taxon>
    </lineage>
</organism>
<dbReference type="AlphaFoldDB" id="A0AAN6DEP7"/>
<evidence type="ECO:0000256" key="1">
    <source>
        <dbReference type="ARBA" id="ARBA00009258"/>
    </source>
</evidence>
<dbReference type="InterPro" id="IPR015507">
    <property type="entry name" value="rRNA-MeTfrase_E"/>
</dbReference>